<evidence type="ECO:0000256" key="1">
    <source>
        <dbReference type="SAM" id="SignalP"/>
    </source>
</evidence>
<dbReference type="AlphaFoldDB" id="A0A224YK41"/>
<dbReference type="EMBL" id="GFPF01003066">
    <property type="protein sequence ID" value="MAA14212.1"/>
    <property type="molecule type" value="Transcribed_RNA"/>
</dbReference>
<sequence length="81" mass="9063">MFSIRMFTLSFLAVAILLTHEFALSSGNPHKWSYPVYCNRNRHCNPSTVFEDCGWGCQCTYSRLPGPENQKGPANMTCSAA</sequence>
<feature type="chain" id="PRO_5011990935" description="8 kDa Amblyomma family member" evidence="1">
    <location>
        <begin position="28"/>
        <end position="81"/>
    </location>
</feature>
<reference evidence="2" key="1">
    <citation type="journal article" date="2017" name="Parasit. Vectors">
        <title>Sialotranscriptomics of Rhipicephalus zambeziensis reveals intricate expression profiles of secretory proteins and suggests tight temporal transcriptional regulation during blood-feeding.</title>
        <authorList>
            <person name="de Castro M.H."/>
            <person name="de Klerk D."/>
            <person name="Pienaar R."/>
            <person name="Rees D.J.G."/>
            <person name="Mans B.J."/>
        </authorList>
    </citation>
    <scope>NUCLEOTIDE SEQUENCE</scope>
    <source>
        <tissue evidence="2">Salivary glands</tissue>
    </source>
</reference>
<keyword evidence="1" id="KW-0732">Signal</keyword>
<proteinExistence type="predicted"/>
<name>A0A224YK41_9ACAR</name>
<evidence type="ECO:0008006" key="3">
    <source>
        <dbReference type="Google" id="ProtNLM"/>
    </source>
</evidence>
<protein>
    <recommendedName>
        <fullName evidence="3">8 kDa Amblyomma family member</fullName>
    </recommendedName>
</protein>
<evidence type="ECO:0000313" key="2">
    <source>
        <dbReference type="EMBL" id="MAA14212.1"/>
    </source>
</evidence>
<feature type="signal peptide" evidence="1">
    <location>
        <begin position="1"/>
        <end position="27"/>
    </location>
</feature>
<accession>A0A224YK41</accession>
<organism evidence="2">
    <name type="scientific">Rhipicephalus zambeziensis</name>
    <dbReference type="NCBI Taxonomy" id="60191"/>
    <lineage>
        <taxon>Eukaryota</taxon>
        <taxon>Metazoa</taxon>
        <taxon>Ecdysozoa</taxon>
        <taxon>Arthropoda</taxon>
        <taxon>Chelicerata</taxon>
        <taxon>Arachnida</taxon>
        <taxon>Acari</taxon>
        <taxon>Parasitiformes</taxon>
        <taxon>Ixodida</taxon>
        <taxon>Ixodoidea</taxon>
        <taxon>Ixodidae</taxon>
        <taxon>Rhipicephalinae</taxon>
        <taxon>Rhipicephalus</taxon>
        <taxon>Rhipicephalus</taxon>
    </lineage>
</organism>